<dbReference type="AlphaFoldDB" id="A0AAF1JY58"/>
<feature type="domain" description="AMP-dependent synthetase/ligase" evidence="5">
    <location>
        <begin position="48"/>
        <end position="409"/>
    </location>
</feature>
<keyword evidence="8" id="KW-1185">Reference proteome</keyword>
<organism evidence="7 8">
    <name type="scientific">Plastoroseomonas arctica</name>
    <dbReference type="NCBI Taxonomy" id="1509237"/>
    <lineage>
        <taxon>Bacteria</taxon>
        <taxon>Pseudomonadati</taxon>
        <taxon>Pseudomonadota</taxon>
        <taxon>Alphaproteobacteria</taxon>
        <taxon>Acetobacterales</taxon>
        <taxon>Acetobacteraceae</taxon>
        <taxon>Plastoroseomonas</taxon>
    </lineage>
</organism>
<dbReference type="Gene3D" id="3.40.50.12780">
    <property type="entry name" value="N-terminal domain of ligase-like"/>
    <property type="match status" value="1"/>
</dbReference>
<evidence type="ECO:0000313" key="7">
    <source>
        <dbReference type="EMBL" id="MBR0653979.1"/>
    </source>
</evidence>
<dbReference type="InterPro" id="IPR042099">
    <property type="entry name" value="ANL_N_sf"/>
</dbReference>
<gene>
    <name evidence="7" type="ORF">GXW79_02690</name>
</gene>
<evidence type="ECO:0000256" key="4">
    <source>
        <dbReference type="ARBA" id="ARBA00022840"/>
    </source>
</evidence>
<dbReference type="PROSITE" id="PS00455">
    <property type="entry name" value="AMP_BINDING"/>
    <property type="match status" value="1"/>
</dbReference>
<sequence>MAEPGLAARLHDLGLEPAEAGRWRIPLPEHANITADTLGLHATGPRAHRVAVRFEAADGAITDITYAGLDDAVRRLATLLTGLGVGRGDRVAIHTDARIETVMAHLATYRLGAIATTLSQRYGPDTLRHALRDSGATVLLTEAEAWRPVAFLRADCPDLRHVLVIGDTAQGEMAFNTWRDAAPATGPCVTTRADEPALLVYTSGSTGQPKGVLHAHSLPHAYRPTIELFYDLSLDMPDAVLWTPADWGWLAALVDTIYPALQAGQMLVCSNHRFDPDWALNFMARHGVTHTLLLPTGLNRMAQIAHPRQGRAFRLRCIFTGGEPLPVRTIRWVEEALGTVLNEGYGMSEVNHMIGNCRALRPIRHGSMGWEYPGHVAALVDEAGVEIADGEVGEIVTVPTTPTLFLGYWNRPDLTAAMRLGPWIRTGDLAVRDADGYYWYRGRGDDLIKAGGARIGPTEIEDVLMAHPAVAEAAVIGVPDAERGQAVQACIRLAAGVTADAALEDALRQHVRERLGGYKAPRHFAFLTEMPVTSSGKVSRSALRRMAAQ</sequence>
<dbReference type="GO" id="GO:0006633">
    <property type="term" value="P:fatty acid biosynthetic process"/>
    <property type="evidence" value="ECO:0007669"/>
    <property type="project" value="TreeGrafter"/>
</dbReference>
<dbReference type="InterPro" id="IPR051087">
    <property type="entry name" value="Mitochondrial_ACSM"/>
</dbReference>
<evidence type="ECO:0000256" key="1">
    <source>
        <dbReference type="ARBA" id="ARBA00006432"/>
    </source>
</evidence>
<evidence type="ECO:0000313" key="8">
    <source>
        <dbReference type="Proteomes" id="UP001196068"/>
    </source>
</evidence>
<dbReference type="InterPro" id="IPR020845">
    <property type="entry name" value="AMP-binding_CS"/>
</dbReference>
<dbReference type="Pfam" id="PF13193">
    <property type="entry name" value="AMP-binding_C"/>
    <property type="match status" value="1"/>
</dbReference>
<comment type="similarity">
    <text evidence="1">Belongs to the ATP-dependent AMP-binding enzyme family.</text>
</comment>
<dbReference type="SUPFAM" id="SSF56801">
    <property type="entry name" value="Acetyl-CoA synthetase-like"/>
    <property type="match status" value="1"/>
</dbReference>
<dbReference type="GO" id="GO:0006637">
    <property type="term" value="P:acyl-CoA metabolic process"/>
    <property type="evidence" value="ECO:0007669"/>
    <property type="project" value="TreeGrafter"/>
</dbReference>
<dbReference type="PANTHER" id="PTHR43605">
    <property type="entry name" value="ACYL-COENZYME A SYNTHETASE"/>
    <property type="match status" value="1"/>
</dbReference>
<dbReference type="GO" id="GO:0015645">
    <property type="term" value="F:fatty acid ligase activity"/>
    <property type="evidence" value="ECO:0007669"/>
    <property type="project" value="TreeGrafter"/>
</dbReference>
<dbReference type="PANTHER" id="PTHR43605:SF10">
    <property type="entry name" value="ACYL-COA SYNTHETASE MEDIUM CHAIN FAMILY MEMBER 3"/>
    <property type="match status" value="1"/>
</dbReference>
<comment type="caution">
    <text evidence="7">The sequence shown here is derived from an EMBL/GenBank/DDBJ whole genome shotgun (WGS) entry which is preliminary data.</text>
</comment>
<dbReference type="GO" id="GO:0016405">
    <property type="term" value="F:CoA-ligase activity"/>
    <property type="evidence" value="ECO:0007669"/>
    <property type="project" value="UniProtKB-ARBA"/>
</dbReference>
<proteinExistence type="inferred from homology"/>
<evidence type="ECO:0000259" key="5">
    <source>
        <dbReference type="Pfam" id="PF00501"/>
    </source>
</evidence>
<dbReference type="GO" id="GO:0004321">
    <property type="term" value="F:fatty-acyl-CoA synthase activity"/>
    <property type="evidence" value="ECO:0007669"/>
    <property type="project" value="TreeGrafter"/>
</dbReference>
<name>A0AAF1JY58_9PROT</name>
<dbReference type="RefSeq" id="WP_211872685.1">
    <property type="nucleotide sequence ID" value="NZ_JAAEDH010000002.1"/>
</dbReference>
<dbReference type="GO" id="GO:0005524">
    <property type="term" value="F:ATP binding"/>
    <property type="evidence" value="ECO:0007669"/>
    <property type="project" value="UniProtKB-KW"/>
</dbReference>
<keyword evidence="3" id="KW-0547">Nucleotide-binding</keyword>
<evidence type="ECO:0000256" key="2">
    <source>
        <dbReference type="ARBA" id="ARBA00022598"/>
    </source>
</evidence>
<feature type="domain" description="AMP-binding enzyme C-terminal" evidence="6">
    <location>
        <begin position="459"/>
        <end position="537"/>
    </location>
</feature>
<dbReference type="Pfam" id="PF00501">
    <property type="entry name" value="AMP-binding"/>
    <property type="match status" value="1"/>
</dbReference>
<accession>A0AAF1JY58</accession>
<protein>
    <submittedName>
        <fullName evidence="7">AMP-binding protein</fullName>
    </submittedName>
</protein>
<evidence type="ECO:0000259" key="6">
    <source>
        <dbReference type="Pfam" id="PF13193"/>
    </source>
</evidence>
<reference evidence="7" key="1">
    <citation type="submission" date="2020-01" db="EMBL/GenBank/DDBJ databases">
        <authorList>
            <person name="Rat A."/>
        </authorList>
    </citation>
    <scope>NUCLEOTIDE SEQUENCE</scope>
    <source>
        <strain evidence="7">LMG 28251</strain>
    </source>
</reference>
<dbReference type="EMBL" id="JAAEDH010000002">
    <property type="protein sequence ID" value="MBR0653979.1"/>
    <property type="molecule type" value="Genomic_DNA"/>
</dbReference>
<evidence type="ECO:0000256" key="3">
    <source>
        <dbReference type="ARBA" id="ARBA00022741"/>
    </source>
</evidence>
<dbReference type="InterPro" id="IPR000873">
    <property type="entry name" value="AMP-dep_synth/lig_dom"/>
</dbReference>
<keyword evidence="2" id="KW-0436">Ligase</keyword>
<dbReference type="Gene3D" id="3.30.300.30">
    <property type="match status" value="1"/>
</dbReference>
<keyword evidence="4" id="KW-0067">ATP-binding</keyword>
<reference evidence="7" key="2">
    <citation type="journal article" date="2021" name="Syst. Appl. Microbiol.">
        <title>Roseomonas hellenica sp. nov., isolated from roots of wild-growing Alkanna tinctoria.</title>
        <authorList>
            <person name="Rat A."/>
            <person name="Naranjo H.D."/>
            <person name="Lebbe L."/>
            <person name="Cnockaert M."/>
            <person name="Krigas N."/>
            <person name="Grigoriadou K."/>
            <person name="Maloupa E."/>
            <person name="Willems A."/>
        </authorList>
    </citation>
    <scope>NUCLEOTIDE SEQUENCE</scope>
    <source>
        <strain evidence="7">LMG 28251</strain>
    </source>
</reference>
<dbReference type="InterPro" id="IPR025110">
    <property type="entry name" value="AMP-bd_C"/>
</dbReference>
<dbReference type="InterPro" id="IPR045851">
    <property type="entry name" value="AMP-bd_C_sf"/>
</dbReference>
<dbReference type="Proteomes" id="UP001196068">
    <property type="component" value="Unassembled WGS sequence"/>
</dbReference>